<sequence length="56" mass="6269">MPRTNEKLVIEKINDKVEMTEVKGQGCLDDCAEWISANPSTNGCVVKFTPNITTLW</sequence>
<dbReference type="RefSeq" id="WP_172678326.1">
    <property type="nucleotide sequence ID" value="NZ_CZAW01000020.1"/>
</dbReference>
<gene>
    <name evidence="1" type="ORF">ERS852523_02077</name>
</gene>
<dbReference type="EMBL" id="CZAW01000020">
    <property type="protein sequence ID" value="CUP57663.1"/>
    <property type="molecule type" value="Genomic_DNA"/>
</dbReference>
<organism evidence="1 2">
    <name type="scientific">Blautia wexlerae</name>
    <dbReference type="NCBI Taxonomy" id="418240"/>
    <lineage>
        <taxon>Bacteria</taxon>
        <taxon>Bacillati</taxon>
        <taxon>Bacillota</taxon>
        <taxon>Clostridia</taxon>
        <taxon>Lachnospirales</taxon>
        <taxon>Lachnospiraceae</taxon>
        <taxon>Blautia</taxon>
    </lineage>
</organism>
<dbReference type="Proteomes" id="UP000095712">
    <property type="component" value="Unassembled WGS sequence"/>
</dbReference>
<dbReference type="AlphaFoldDB" id="A0A174P9J6"/>
<name>A0A174P9J6_9FIRM</name>
<evidence type="ECO:0000313" key="1">
    <source>
        <dbReference type="EMBL" id="CUP57663.1"/>
    </source>
</evidence>
<accession>A0A174P9J6</accession>
<proteinExistence type="predicted"/>
<evidence type="ECO:0000313" key="2">
    <source>
        <dbReference type="Proteomes" id="UP000095712"/>
    </source>
</evidence>
<protein>
    <submittedName>
        <fullName evidence="1">Uncharacterized protein</fullName>
    </submittedName>
</protein>
<reference evidence="1 2" key="1">
    <citation type="submission" date="2015-09" db="EMBL/GenBank/DDBJ databases">
        <authorList>
            <consortium name="Pathogen Informatics"/>
        </authorList>
    </citation>
    <scope>NUCLEOTIDE SEQUENCE [LARGE SCALE GENOMIC DNA]</scope>
    <source>
        <strain evidence="1 2">2789STDY5834911</strain>
    </source>
</reference>